<keyword evidence="1" id="KW-0813">Transport</keyword>
<evidence type="ECO:0000256" key="2">
    <source>
        <dbReference type="ARBA" id="ARBA00022617"/>
    </source>
</evidence>
<dbReference type="SUPFAM" id="SSF46626">
    <property type="entry name" value="Cytochrome c"/>
    <property type="match status" value="1"/>
</dbReference>
<feature type="chain" id="PRO_5036817198" evidence="7">
    <location>
        <begin position="18"/>
        <end position="97"/>
    </location>
</feature>
<sequence length="97" mass="10144">MACMAALLALLGAPAGAADITKGGSLYATHCAVCHGARGAPPVMPAATDFRRVESLMRPDMQVLLSIKNGKGAMPGYFGILRDQQILDVIAFLRTLS</sequence>
<gene>
    <name evidence="9" type="ORF">JJ685_06345</name>
</gene>
<evidence type="ECO:0000256" key="7">
    <source>
        <dbReference type="SAM" id="SignalP"/>
    </source>
</evidence>
<dbReference type="InterPro" id="IPR009056">
    <property type="entry name" value="Cyt_c-like_dom"/>
</dbReference>
<dbReference type="Gene3D" id="1.10.760.10">
    <property type="entry name" value="Cytochrome c-like domain"/>
    <property type="match status" value="1"/>
</dbReference>
<evidence type="ECO:0000256" key="1">
    <source>
        <dbReference type="ARBA" id="ARBA00022448"/>
    </source>
</evidence>
<dbReference type="PRINTS" id="PR00605">
    <property type="entry name" value="CYTCHROMECIC"/>
</dbReference>
<evidence type="ECO:0000256" key="3">
    <source>
        <dbReference type="ARBA" id="ARBA00022723"/>
    </source>
</evidence>
<proteinExistence type="predicted"/>
<keyword evidence="4" id="KW-0249">Electron transport</keyword>
<dbReference type="Pfam" id="PF13442">
    <property type="entry name" value="Cytochrome_CBB3"/>
    <property type="match status" value="1"/>
</dbReference>
<dbReference type="EMBL" id="JAEQNE010000001">
    <property type="protein sequence ID" value="MBL0390762.1"/>
    <property type="molecule type" value="Genomic_DNA"/>
</dbReference>
<evidence type="ECO:0000256" key="6">
    <source>
        <dbReference type="PROSITE-ProRule" id="PRU00433"/>
    </source>
</evidence>
<keyword evidence="5 6" id="KW-0408">Iron</keyword>
<evidence type="ECO:0000256" key="4">
    <source>
        <dbReference type="ARBA" id="ARBA00022982"/>
    </source>
</evidence>
<dbReference type="PROSITE" id="PS51007">
    <property type="entry name" value="CYTC"/>
    <property type="match status" value="1"/>
</dbReference>
<name>A0A936YY67_9BURK</name>
<accession>A0A936YY67</accession>
<dbReference type="InterPro" id="IPR008168">
    <property type="entry name" value="Cyt_C_IC"/>
</dbReference>
<evidence type="ECO:0000256" key="5">
    <source>
        <dbReference type="ARBA" id="ARBA00023004"/>
    </source>
</evidence>
<feature type="domain" description="Cytochrome c" evidence="8">
    <location>
        <begin position="18"/>
        <end position="97"/>
    </location>
</feature>
<protein>
    <submittedName>
        <fullName evidence="9">Cytochrome c</fullName>
    </submittedName>
</protein>
<keyword evidence="10" id="KW-1185">Reference proteome</keyword>
<dbReference type="GO" id="GO:0005506">
    <property type="term" value="F:iron ion binding"/>
    <property type="evidence" value="ECO:0007669"/>
    <property type="project" value="InterPro"/>
</dbReference>
<keyword evidence="2 6" id="KW-0349">Heme</keyword>
<dbReference type="InterPro" id="IPR036909">
    <property type="entry name" value="Cyt_c-like_dom_sf"/>
</dbReference>
<evidence type="ECO:0000313" key="10">
    <source>
        <dbReference type="Proteomes" id="UP000599109"/>
    </source>
</evidence>
<dbReference type="AlphaFoldDB" id="A0A936YY67"/>
<comment type="caution">
    <text evidence="9">The sequence shown here is derived from an EMBL/GenBank/DDBJ whole genome shotgun (WGS) entry which is preliminary data.</text>
</comment>
<dbReference type="GO" id="GO:0009055">
    <property type="term" value="F:electron transfer activity"/>
    <property type="evidence" value="ECO:0007669"/>
    <property type="project" value="InterPro"/>
</dbReference>
<evidence type="ECO:0000313" key="9">
    <source>
        <dbReference type="EMBL" id="MBL0390762.1"/>
    </source>
</evidence>
<dbReference type="Proteomes" id="UP000599109">
    <property type="component" value="Unassembled WGS sequence"/>
</dbReference>
<evidence type="ECO:0000259" key="8">
    <source>
        <dbReference type="PROSITE" id="PS51007"/>
    </source>
</evidence>
<reference evidence="9 10" key="1">
    <citation type="journal article" date="2017" name="Int. J. Syst. Evol. Microbiol.">
        <title>Ramlibacter monticola sp. nov., isolated from forest soil.</title>
        <authorList>
            <person name="Chaudhary D.K."/>
            <person name="Kim J."/>
        </authorList>
    </citation>
    <scope>NUCLEOTIDE SEQUENCE [LARGE SCALE GENOMIC DNA]</scope>
    <source>
        <strain evidence="9 10">KACC 19175</strain>
    </source>
</reference>
<keyword evidence="3 6" id="KW-0479">Metal-binding</keyword>
<dbReference type="GO" id="GO:0020037">
    <property type="term" value="F:heme binding"/>
    <property type="evidence" value="ECO:0007669"/>
    <property type="project" value="InterPro"/>
</dbReference>
<feature type="signal peptide" evidence="7">
    <location>
        <begin position="1"/>
        <end position="17"/>
    </location>
</feature>
<keyword evidence="7" id="KW-0732">Signal</keyword>
<organism evidence="9 10">
    <name type="scientific">Ramlibacter monticola</name>
    <dbReference type="NCBI Taxonomy" id="1926872"/>
    <lineage>
        <taxon>Bacteria</taxon>
        <taxon>Pseudomonadati</taxon>
        <taxon>Pseudomonadota</taxon>
        <taxon>Betaproteobacteria</taxon>
        <taxon>Burkholderiales</taxon>
        <taxon>Comamonadaceae</taxon>
        <taxon>Ramlibacter</taxon>
    </lineage>
</organism>